<dbReference type="PANTHER" id="PTHR11851">
    <property type="entry name" value="METALLOPROTEASE"/>
    <property type="match status" value="1"/>
</dbReference>
<dbReference type="PROSITE" id="PS00143">
    <property type="entry name" value="INSULINASE"/>
    <property type="match status" value="1"/>
</dbReference>
<dbReference type="PANTHER" id="PTHR11851:SF49">
    <property type="entry name" value="MITOCHONDRIAL-PROCESSING PEPTIDASE SUBUNIT ALPHA"/>
    <property type="match status" value="1"/>
</dbReference>
<dbReference type="GO" id="GO:0004222">
    <property type="term" value="F:metalloendopeptidase activity"/>
    <property type="evidence" value="ECO:0007669"/>
    <property type="project" value="InterPro"/>
</dbReference>
<comment type="similarity">
    <text evidence="2 3">Belongs to the peptidase M16 family.</text>
</comment>
<evidence type="ECO:0000259" key="5">
    <source>
        <dbReference type="Pfam" id="PF05193"/>
    </source>
</evidence>
<evidence type="ECO:0000259" key="4">
    <source>
        <dbReference type="Pfam" id="PF00675"/>
    </source>
</evidence>
<organism evidence="6 7">
    <name type="scientific">Kryptobacter tengchongensis</name>
    <dbReference type="NCBI Taxonomy" id="1643429"/>
    <lineage>
        <taxon>Bacteria</taxon>
        <taxon>Pseudomonadati</taxon>
        <taxon>Candidatus Kryptoniota</taxon>
        <taxon>Candidatus Kryptobacter</taxon>
    </lineage>
</organism>
<reference evidence="6 7" key="1">
    <citation type="submission" date="2015-11" db="EMBL/GenBank/DDBJ databases">
        <authorList>
            <person name="Varghese N."/>
        </authorList>
    </citation>
    <scope>NUCLEOTIDE SEQUENCE [LARGE SCALE GENOMIC DNA]</scope>
    <source>
        <strain evidence="6 7">JGI-25</strain>
    </source>
</reference>
<keyword evidence="6" id="KW-0378">Hydrolase</keyword>
<evidence type="ECO:0000313" key="7">
    <source>
        <dbReference type="Proteomes" id="UP000243105"/>
    </source>
</evidence>
<dbReference type="InterPro" id="IPR011765">
    <property type="entry name" value="Pept_M16_N"/>
</dbReference>
<feature type="domain" description="Peptidase M16 N-terminal" evidence="4">
    <location>
        <begin position="54"/>
        <end position="188"/>
    </location>
</feature>
<comment type="caution">
    <text evidence="6">The sequence shown here is derived from an EMBL/GenBank/DDBJ whole genome shotgun (WGS) entry which is preliminary data.</text>
</comment>
<dbReference type="Gene3D" id="3.30.830.10">
    <property type="entry name" value="Metalloenzyme, LuxS/M16 peptidase-like"/>
    <property type="match status" value="2"/>
</dbReference>
<dbReference type="InterPro" id="IPR050361">
    <property type="entry name" value="MPP/UQCRC_Complex"/>
</dbReference>
<feature type="domain" description="Peptidase M16 C-terminal" evidence="5">
    <location>
        <begin position="195"/>
        <end position="374"/>
    </location>
</feature>
<protein>
    <submittedName>
        <fullName evidence="6">Zinc protease</fullName>
    </submittedName>
</protein>
<evidence type="ECO:0000313" key="6">
    <source>
        <dbReference type="EMBL" id="CUT04309.1"/>
    </source>
</evidence>
<comment type="cofactor">
    <cofactor evidence="1">
        <name>Zn(2+)</name>
        <dbReference type="ChEBI" id="CHEBI:29105"/>
    </cofactor>
</comment>
<gene>
    <name evidence="6" type="ORF">JGI25_01393</name>
</gene>
<accession>A0A916LKE0</accession>
<dbReference type="AlphaFoldDB" id="A0A916LKE0"/>
<dbReference type="Pfam" id="PF00675">
    <property type="entry name" value="Peptidase_M16"/>
    <property type="match status" value="1"/>
</dbReference>
<dbReference type="RefSeq" id="WP_072264146.1">
    <property type="nucleotide sequence ID" value="NZ_CZVV01000115.1"/>
</dbReference>
<proteinExistence type="inferred from homology"/>
<dbReference type="InterPro" id="IPR011249">
    <property type="entry name" value="Metalloenz_LuxS/M16"/>
</dbReference>
<evidence type="ECO:0000256" key="1">
    <source>
        <dbReference type="ARBA" id="ARBA00001947"/>
    </source>
</evidence>
<dbReference type="InterPro" id="IPR007863">
    <property type="entry name" value="Peptidase_M16_C"/>
</dbReference>
<dbReference type="EMBL" id="CZVV01000115">
    <property type="protein sequence ID" value="CUT04309.1"/>
    <property type="molecule type" value="Genomic_DNA"/>
</dbReference>
<evidence type="ECO:0000256" key="2">
    <source>
        <dbReference type="ARBA" id="ARBA00007261"/>
    </source>
</evidence>
<dbReference type="GO" id="GO:0006508">
    <property type="term" value="P:proteolysis"/>
    <property type="evidence" value="ECO:0007669"/>
    <property type="project" value="UniProtKB-KW"/>
</dbReference>
<name>A0A916LKE0_KRYT1</name>
<dbReference type="SUPFAM" id="SSF63411">
    <property type="entry name" value="LuxS/MPP-like metallohydrolase"/>
    <property type="match status" value="2"/>
</dbReference>
<keyword evidence="6" id="KW-0645">Protease</keyword>
<dbReference type="Proteomes" id="UP000243105">
    <property type="component" value="Unassembled WGS sequence"/>
</dbReference>
<sequence>MINWVLVVILFLAKELCLAGLLEGEYEEGKVYRHRLKNGLTILTMERHNVPFIFHQLTYKVGSVNEPAGLTGISHVVEHMMFKGTKKYAKGQVSKIISQNSGIFNAFTSWDMTSYYMYLPKNKIELAFDIESDRMQNSIFDTAEFKSEIRVVLQERRMRSESNSGGIFLENLYSTAFAVSPYRNPIIGWEEDLKRITRDDAYTYYKQYYTPNNAILVLVGDFDTKEILRLAEKYYGTIPPGPEIHEPNVYEPAQKAKKMFSIVHGDVMYPTVLMAFKTPSYNHPDAPALYLAGKILCERSRGSRLYKRLVENEKLALSVSGGFPISKYPRLFTISIQVNPDSNVDRIEKIVWEEIEKMKRELVSDYELQKAKNRYKFTEASEYIKNSDIGMRLSTWECYYGWDYYNNFYNMVLNVAREDIQRVMNEYFKECCNRWVFVAEREEKHKI</sequence>
<dbReference type="InterPro" id="IPR001431">
    <property type="entry name" value="Pept_M16_Zn_BS"/>
</dbReference>
<dbReference type="Pfam" id="PF05193">
    <property type="entry name" value="Peptidase_M16_C"/>
    <property type="match status" value="1"/>
</dbReference>
<evidence type="ECO:0000256" key="3">
    <source>
        <dbReference type="RuleBase" id="RU004447"/>
    </source>
</evidence>
<dbReference type="GO" id="GO:0046872">
    <property type="term" value="F:metal ion binding"/>
    <property type="evidence" value="ECO:0007669"/>
    <property type="project" value="InterPro"/>
</dbReference>